<dbReference type="Proteomes" id="UP000027439">
    <property type="component" value="Unassembled WGS sequence"/>
</dbReference>
<accession>A0A069NXP7</accession>
<dbReference type="STRING" id="1071679.BG57_15730"/>
<gene>
    <name evidence="1" type="ORF">BG57_15730</name>
</gene>
<evidence type="ECO:0000313" key="1">
    <source>
        <dbReference type="EMBL" id="KDR29811.1"/>
    </source>
</evidence>
<comment type="caution">
    <text evidence="1">The sequence shown here is derived from an EMBL/GenBank/DDBJ whole genome shotgun (WGS) entry which is preliminary data.</text>
</comment>
<reference evidence="1 2" key="1">
    <citation type="submission" date="2014-03" db="EMBL/GenBank/DDBJ databases">
        <title>Draft Genome Sequences of Four Burkholderia Strains.</title>
        <authorList>
            <person name="Liu X.Y."/>
            <person name="Li C.X."/>
            <person name="Xu J.H."/>
        </authorList>
    </citation>
    <scope>NUCLEOTIDE SEQUENCE [LARGE SCALE GENOMIC DNA]</scope>
    <source>
        <strain evidence="1 2">R27</strain>
    </source>
</reference>
<name>A0A069NXP7_9BURK</name>
<protein>
    <submittedName>
        <fullName evidence="1">Uncharacterized protein</fullName>
    </submittedName>
</protein>
<proteinExistence type="predicted"/>
<organism evidence="1 2">
    <name type="scientific">Caballeronia grimmiae</name>
    <dbReference type="NCBI Taxonomy" id="1071679"/>
    <lineage>
        <taxon>Bacteria</taxon>
        <taxon>Pseudomonadati</taxon>
        <taxon>Pseudomonadota</taxon>
        <taxon>Betaproteobacteria</taxon>
        <taxon>Burkholderiales</taxon>
        <taxon>Burkholderiaceae</taxon>
        <taxon>Caballeronia</taxon>
    </lineage>
</organism>
<sequence length="79" mass="8292">MLFQMRCRLAKSLGASAPHPDIVHDVAHREGKRAGRPVPPLAGARWPMPPGFGAGLILAICAGKSRRGPGRLRDGSGDA</sequence>
<dbReference type="EMBL" id="JFHE01000029">
    <property type="protein sequence ID" value="KDR29811.1"/>
    <property type="molecule type" value="Genomic_DNA"/>
</dbReference>
<evidence type="ECO:0000313" key="2">
    <source>
        <dbReference type="Proteomes" id="UP000027439"/>
    </source>
</evidence>
<dbReference type="AlphaFoldDB" id="A0A069NXP7"/>